<dbReference type="RefSeq" id="WP_024162145.1">
    <property type="nucleotide sequence ID" value="NZ_KK020676.1"/>
</dbReference>
<evidence type="ECO:0000313" key="3">
    <source>
        <dbReference type="Proteomes" id="UP000026923"/>
    </source>
</evidence>
<evidence type="ECO:0000259" key="1">
    <source>
        <dbReference type="Pfam" id="PF13550"/>
    </source>
</evidence>
<dbReference type="OrthoDB" id="6243207at2"/>
<dbReference type="Pfam" id="PF13550">
    <property type="entry name" value="Phage-tail_3"/>
    <property type="match status" value="1"/>
</dbReference>
<organism evidence="2 3">
    <name type="scientific">Stutzerimonas stutzeri KOS6</name>
    <dbReference type="NCBI Taxonomy" id="1218352"/>
    <lineage>
        <taxon>Bacteria</taxon>
        <taxon>Pseudomonadati</taxon>
        <taxon>Pseudomonadota</taxon>
        <taxon>Gammaproteobacteria</taxon>
        <taxon>Pseudomonadales</taxon>
        <taxon>Pseudomonadaceae</taxon>
        <taxon>Stutzerimonas</taxon>
    </lineage>
</organism>
<dbReference type="AlphaFoldDB" id="A0A061JLI7"/>
<protein>
    <recommendedName>
        <fullName evidence="1">Tip attachment protein J domain-containing protein</fullName>
    </recommendedName>
</protein>
<sequence>MIRIYPSRLPGEPLETHAHGATTIGAWLARNVAGYEPDIEHPISIDIDGLPVHPHEWYCREIGAESDVRIYPVPMGTGLEIAIWAAVAVAAVSLAYALTMTPDMAGGAATGDQMDLNSAKANSVKLHQPVREILGTYRVYPDYLTQPVTRFVNKRTMQTGMFLSVGVGRHSILPSSIKIGDTPIAAFGSDASLSIYDPGASVISDSRSENWYLCGEVGGTDAGTAGLDLSSTAPSGSSVLADALVISGLSVTLAGVTQPEFPEAWDAGTIVTLQTPNTFEVTEVAGYSRIAGPLADLAPFVGQLVTLSAGGEEYDLAVASYSPYVAPIPGTGGSPSYAEADTDPSTYDFTGLPAVWTVAFQGSSRTVSLAANYLNMSGLISEITAQLSGLGLVAQDSDGRLRIIEPLSPYQGGAISQSSAPVSLFGASPTYVEGVASTGGSAEQDAFVTLKLDDGSPFIGLPTGQQRLAIGYRGNQYRINSIDGLTMTVSRLNAAGAVDTGWPGFAGRTLIDFLLNSEEVGDYNWIGPFMACPESEVTSRIEYDIYFPQGLARYKDSGSKRAATRDVELQWRDAGTNGEWVTVTHRYVEATPDAIGFTHSLDLPYAMRPQVRMRRVQQLGGNQVRDAINWYGLRCALNARATSYPGLTTIALTIRTGDRLGAQSDRKINLVATRLYDGFPVRSVTGAALCVLDSLGISRDSVDVAQLQALEAAYWTPRGERFDYAATEQSTVRDVLQMIFAAGMGHLVLSGGLISAIREGVQQPKGMITPHEMTGELTVGFSVPSADDFDGVDVKYFSSATWAWETVPCRLPGSQGAKVENIKLEGVTDETRAWRIGMRRLRKHQGQRLTFDCSTEMDALCYEYLDHVVLADDIPGTTQSALIVDAEFVGDEAVLTLTEAFDWSVSNPRCLIRRHDGTVTGLATPTRIDDYTLSVPESLIDFELVTDLSIEPARLLFASSSRVGYPALISSITPDSDGGCSVSAVEYSDDYYADDNNAPT</sequence>
<dbReference type="HOGENOM" id="CLU_011168_0_0_6"/>
<reference evidence="2 3" key="1">
    <citation type="journal article" date="2013" name="Genome Announc.">
        <title>Draft Genome of the Nitrogen-Fixing Bacterium Pseudomonas stutzeri Strain KOS6 Isolated from Industrial Hydrocarbon Sludge.</title>
        <authorList>
            <person name="Grigoryeva T.V."/>
            <person name="Laikov A.V."/>
            <person name="Naumova R.P."/>
            <person name="Manolov A.I."/>
            <person name="Larin A.K."/>
            <person name="Karpova I.Y."/>
            <person name="Semashko T.A."/>
            <person name="Alexeev D.G."/>
            <person name="Kostryukova E.S."/>
            <person name="Muller R."/>
            <person name="Govorun V.M."/>
        </authorList>
    </citation>
    <scope>NUCLEOTIDE SEQUENCE [LARGE SCALE GENOMIC DNA]</scope>
    <source>
        <strain evidence="2 3">KOS6</strain>
    </source>
</reference>
<dbReference type="Proteomes" id="UP000026923">
    <property type="component" value="Unassembled WGS sequence"/>
</dbReference>
<proteinExistence type="predicted"/>
<dbReference type="EMBL" id="AMCZ02000057">
    <property type="protein sequence ID" value="EWC39049.1"/>
    <property type="molecule type" value="Genomic_DNA"/>
</dbReference>
<dbReference type="NCBIfam" id="NF040662">
    <property type="entry name" value="attach_TipJ_rel"/>
    <property type="match status" value="1"/>
</dbReference>
<accession>A0A061JLI7</accession>
<comment type="caution">
    <text evidence="2">The sequence shown here is derived from an EMBL/GenBank/DDBJ whole genome shotgun (WGS) entry which is preliminary data.</text>
</comment>
<evidence type="ECO:0000313" key="2">
    <source>
        <dbReference type="EMBL" id="EWC39049.1"/>
    </source>
</evidence>
<dbReference type="InterPro" id="IPR032876">
    <property type="entry name" value="J_dom"/>
</dbReference>
<feature type="domain" description="Tip attachment protein J" evidence="1">
    <location>
        <begin position="727"/>
        <end position="878"/>
    </location>
</feature>
<name>A0A061JLI7_STUST</name>
<dbReference type="eggNOG" id="COG4733">
    <property type="taxonomic scope" value="Bacteria"/>
</dbReference>
<gene>
    <name evidence="2" type="ORF">B597_022215</name>
</gene>